<dbReference type="EMBL" id="JBBPBM010000046">
    <property type="protein sequence ID" value="KAK8522055.1"/>
    <property type="molecule type" value="Genomic_DNA"/>
</dbReference>
<comment type="similarity">
    <text evidence="3">Belongs to the expansin family.</text>
</comment>
<evidence type="ECO:0000259" key="6">
    <source>
        <dbReference type="PROSITE" id="PS50843"/>
    </source>
</evidence>
<keyword evidence="4" id="KW-0732">Signal</keyword>
<dbReference type="Proteomes" id="UP001472677">
    <property type="component" value="Unassembled WGS sequence"/>
</dbReference>
<evidence type="ECO:0008006" key="9">
    <source>
        <dbReference type="Google" id="ProtNLM"/>
    </source>
</evidence>
<gene>
    <name evidence="7" type="ORF">V6N12_066625</name>
</gene>
<name>A0ABR2CQP0_9ROSI</name>
<dbReference type="PROSITE" id="PS50843">
    <property type="entry name" value="EXPANSIN_CBD"/>
    <property type="match status" value="1"/>
</dbReference>
<comment type="caution">
    <text evidence="7">The sequence shown here is derived from an EMBL/GenBank/DDBJ whole genome shotgun (WGS) entry which is preliminary data.</text>
</comment>
<dbReference type="PANTHER" id="PTHR31692:SF56">
    <property type="entry name" value="EXPANSIN-B2-RELATED"/>
    <property type="match status" value="1"/>
</dbReference>
<keyword evidence="2" id="KW-0964">Secreted</keyword>
<evidence type="ECO:0000256" key="2">
    <source>
        <dbReference type="ARBA" id="ARBA00022525"/>
    </source>
</evidence>
<keyword evidence="8" id="KW-1185">Reference proteome</keyword>
<feature type="domain" description="Expansin-like EG45" evidence="5">
    <location>
        <begin position="61"/>
        <end position="169"/>
    </location>
</feature>
<proteinExistence type="inferred from homology"/>
<evidence type="ECO:0000259" key="5">
    <source>
        <dbReference type="PROSITE" id="PS50842"/>
    </source>
</evidence>
<dbReference type="SUPFAM" id="SSF50685">
    <property type="entry name" value="Barwin-like endoglucanases"/>
    <property type="match status" value="1"/>
</dbReference>
<dbReference type="InterPro" id="IPR005795">
    <property type="entry name" value="LolPI"/>
</dbReference>
<evidence type="ECO:0000313" key="8">
    <source>
        <dbReference type="Proteomes" id="UP001472677"/>
    </source>
</evidence>
<organism evidence="7 8">
    <name type="scientific">Hibiscus sabdariffa</name>
    <name type="common">roselle</name>
    <dbReference type="NCBI Taxonomy" id="183260"/>
    <lineage>
        <taxon>Eukaryota</taxon>
        <taxon>Viridiplantae</taxon>
        <taxon>Streptophyta</taxon>
        <taxon>Embryophyta</taxon>
        <taxon>Tracheophyta</taxon>
        <taxon>Spermatophyta</taxon>
        <taxon>Magnoliopsida</taxon>
        <taxon>eudicotyledons</taxon>
        <taxon>Gunneridae</taxon>
        <taxon>Pentapetalae</taxon>
        <taxon>rosids</taxon>
        <taxon>malvids</taxon>
        <taxon>Malvales</taxon>
        <taxon>Malvaceae</taxon>
        <taxon>Malvoideae</taxon>
        <taxon>Hibiscus</taxon>
    </lineage>
</organism>
<sequence>MAFTALQTTFSLLTFSVLFNGCYGFYPKLINTSLAMAASEYDWSPAGATWYGSPTGAGTDGGACGYGNSVSQPPFSSLVSAGGPSLYKSGKGCGACYEVKCTSNSACSGGPVTVVITDECPGCVSESVHFDLSGTSFGAMAKSGQAQNLRNAGVLQIQYRKVECNYPGTNIAFHVDSGSNPYYFSTLTEYEDGDGELASVDLKQAHSASWQPMQQSWGALWKLNSGSQLQAPFSIRLTSLENGKTVVASNVIPAGWQPGKTYRSAVNFKT</sequence>
<dbReference type="Gene3D" id="2.40.40.10">
    <property type="entry name" value="RlpA-like domain"/>
    <property type="match status" value="1"/>
</dbReference>
<reference evidence="7 8" key="1">
    <citation type="journal article" date="2024" name="G3 (Bethesda)">
        <title>Genome assembly of Hibiscus sabdariffa L. provides insights into metabolisms of medicinal natural products.</title>
        <authorList>
            <person name="Kim T."/>
        </authorList>
    </citation>
    <scope>NUCLEOTIDE SEQUENCE [LARGE SCALE GENOMIC DNA]</scope>
    <source>
        <strain evidence="7">TK-2024</strain>
        <tissue evidence="7">Old leaves</tissue>
    </source>
</reference>
<evidence type="ECO:0000256" key="3">
    <source>
        <dbReference type="RuleBase" id="RU003460"/>
    </source>
</evidence>
<protein>
    <recommendedName>
        <fullName evidence="9">Expansin-B2</fullName>
    </recommendedName>
</protein>
<evidence type="ECO:0000256" key="1">
    <source>
        <dbReference type="ARBA" id="ARBA00004613"/>
    </source>
</evidence>
<evidence type="ECO:0000256" key="4">
    <source>
        <dbReference type="SAM" id="SignalP"/>
    </source>
</evidence>
<evidence type="ECO:0000313" key="7">
    <source>
        <dbReference type="EMBL" id="KAK8522055.1"/>
    </source>
</evidence>
<dbReference type="SUPFAM" id="SSF49590">
    <property type="entry name" value="PHL pollen allergen"/>
    <property type="match status" value="1"/>
</dbReference>
<dbReference type="InterPro" id="IPR036749">
    <property type="entry name" value="Expansin_CBD_sf"/>
</dbReference>
<dbReference type="CDD" id="cd22275">
    <property type="entry name" value="DPBB_EXPB_N"/>
    <property type="match status" value="1"/>
</dbReference>
<feature type="signal peptide" evidence="4">
    <location>
        <begin position="1"/>
        <end position="24"/>
    </location>
</feature>
<dbReference type="InterPro" id="IPR007117">
    <property type="entry name" value="Expansin_CBD"/>
</dbReference>
<dbReference type="Gene3D" id="2.60.40.760">
    <property type="entry name" value="Expansin, cellulose-binding-like domain"/>
    <property type="match status" value="1"/>
</dbReference>
<dbReference type="InterPro" id="IPR007112">
    <property type="entry name" value="Expansin/allergen_DPBB_dom"/>
</dbReference>
<accession>A0ABR2CQP0</accession>
<comment type="subcellular location">
    <subcellularLocation>
        <location evidence="1">Secreted</location>
    </subcellularLocation>
</comment>
<feature type="domain" description="Expansin-like CBD" evidence="6">
    <location>
        <begin position="182"/>
        <end position="264"/>
    </location>
</feature>
<dbReference type="PROSITE" id="PS50842">
    <property type="entry name" value="EXPANSIN_EG45"/>
    <property type="match status" value="1"/>
</dbReference>
<dbReference type="Pfam" id="PF03330">
    <property type="entry name" value="DPBB_1"/>
    <property type="match status" value="1"/>
</dbReference>
<dbReference type="InterPro" id="IPR036908">
    <property type="entry name" value="RlpA-like_sf"/>
</dbReference>
<dbReference type="Pfam" id="PF01357">
    <property type="entry name" value="Expansin_C"/>
    <property type="match status" value="1"/>
</dbReference>
<dbReference type="PRINTS" id="PR01225">
    <property type="entry name" value="EXPANSNFAMLY"/>
</dbReference>
<dbReference type="PANTHER" id="PTHR31692">
    <property type="entry name" value="EXPANSIN-B3"/>
    <property type="match status" value="1"/>
</dbReference>
<dbReference type="InterPro" id="IPR009009">
    <property type="entry name" value="RlpA-like_DPBB"/>
</dbReference>
<dbReference type="SMART" id="SM00837">
    <property type="entry name" value="DPBB_1"/>
    <property type="match status" value="1"/>
</dbReference>
<dbReference type="InterPro" id="IPR007118">
    <property type="entry name" value="Expan_Lol_pI"/>
</dbReference>
<feature type="chain" id="PRO_5045751794" description="Expansin-B2" evidence="4">
    <location>
        <begin position="25"/>
        <end position="270"/>
    </location>
</feature>
<dbReference type="PRINTS" id="PR00829">
    <property type="entry name" value="LOLP1ALLERGN"/>
</dbReference>